<dbReference type="Proteomes" id="UP000712600">
    <property type="component" value="Unassembled WGS sequence"/>
</dbReference>
<feature type="region of interest" description="Disordered" evidence="1">
    <location>
        <begin position="33"/>
        <end position="72"/>
    </location>
</feature>
<name>A0A8S9PIC3_BRACR</name>
<proteinExistence type="predicted"/>
<evidence type="ECO:0000256" key="1">
    <source>
        <dbReference type="SAM" id="MobiDB-lite"/>
    </source>
</evidence>
<reference evidence="2" key="1">
    <citation type="submission" date="2019-12" db="EMBL/GenBank/DDBJ databases">
        <title>Genome sequencing and annotation of Brassica cretica.</title>
        <authorList>
            <person name="Studholme D.J."/>
            <person name="Sarris P."/>
        </authorList>
    </citation>
    <scope>NUCLEOTIDE SEQUENCE</scope>
    <source>
        <strain evidence="2">PFS-109/04</strain>
        <tissue evidence="2">Leaf</tissue>
    </source>
</reference>
<evidence type="ECO:0000313" key="3">
    <source>
        <dbReference type="Proteomes" id="UP000712600"/>
    </source>
</evidence>
<protein>
    <submittedName>
        <fullName evidence="2">Uncharacterized protein</fullName>
    </submittedName>
</protein>
<evidence type="ECO:0000313" key="2">
    <source>
        <dbReference type="EMBL" id="KAF3515179.1"/>
    </source>
</evidence>
<feature type="compositionally biased region" description="Polar residues" evidence="1">
    <location>
        <begin position="45"/>
        <end position="66"/>
    </location>
</feature>
<dbReference type="EMBL" id="QGKX02001521">
    <property type="protein sequence ID" value="KAF3515179.1"/>
    <property type="molecule type" value="Genomic_DNA"/>
</dbReference>
<comment type="caution">
    <text evidence="2">The sequence shown here is derived from an EMBL/GenBank/DDBJ whole genome shotgun (WGS) entry which is preliminary data.</text>
</comment>
<organism evidence="2 3">
    <name type="scientific">Brassica cretica</name>
    <name type="common">Mustard</name>
    <dbReference type="NCBI Taxonomy" id="69181"/>
    <lineage>
        <taxon>Eukaryota</taxon>
        <taxon>Viridiplantae</taxon>
        <taxon>Streptophyta</taxon>
        <taxon>Embryophyta</taxon>
        <taxon>Tracheophyta</taxon>
        <taxon>Spermatophyta</taxon>
        <taxon>Magnoliopsida</taxon>
        <taxon>eudicotyledons</taxon>
        <taxon>Gunneridae</taxon>
        <taxon>Pentapetalae</taxon>
        <taxon>rosids</taxon>
        <taxon>malvids</taxon>
        <taxon>Brassicales</taxon>
        <taxon>Brassicaceae</taxon>
        <taxon>Brassiceae</taxon>
        <taxon>Brassica</taxon>
    </lineage>
</organism>
<gene>
    <name evidence="2" type="ORF">F2Q69_00004505</name>
</gene>
<dbReference type="AlphaFoldDB" id="A0A8S9PIC3"/>
<accession>A0A8S9PIC3</accession>
<sequence>MKVSTGLSQLAKTRIYYNIQKKWTSCRSLSPYPPAHVAPKRSGESRSLQDCSVQTSQNQSHNTPKTAKNEGLNGAFTVSQDKDLLQHSKEVDKLQVMFPISIIKVKMIRFHIAPHFWTQLISKKLQDWLGKILRDSKKFSPPNLGPLQPRTKNIVRTGEAVRIVNQHANRRFYICCNKEVELLPLRELPSPLKKLLDAPMFRVLIRVANGMIAFTSSGAHVDHTITGKPGHSFTEYMVKTNTVSVHSCMLTKNHHSISSYIFLYCK</sequence>